<accession>A0A6H1Z7K5</accession>
<dbReference type="PANTHER" id="PTHR30603:SF47">
    <property type="entry name" value="RNA POLYMERASE SIGMA FACTOR SIGD, CHLOROPLASTIC"/>
    <property type="match status" value="1"/>
</dbReference>
<reference evidence="2" key="1">
    <citation type="submission" date="2020-03" db="EMBL/GenBank/DDBJ databases">
        <title>The deep terrestrial virosphere.</title>
        <authorList>
            <person name="Holmfeldt K."/>
            <person name="Nilsson E."/>
            <person name="Simone D."/>
            <person name="Lopez-Fernandez M."/>
            <person name="Wu X."/>
            <person name="de Brujin I."/>
            <person name="Lundin D."/>
            <person name="Andersson A."/>
            <person name="Bertilsson S."/>
            <person name="Dopson M."/>
        </authorList>
    </citation>
    <scope>NUCLEOTIDE SEQUENCE</scope>
    <source>
        <strain evidence="2">MM171A00097</strain>
        <strain evidence="3">MM171B00243</strain>
    </source>
</reference>
<dbReference type="EMBL" id="MT143883">
    <property type="protein sequence ID" value="QJB04488.1"/>
    <property type="molecule type" value="Genomic_DNA"/>
</dbReference>
<dbReference type="SUPFAM" id="SSF88659">
    <property type="entry name" value="Sigma3 and sigma4 domains of RNA polymerase sigma factors"/>
    <property type="match status" value="1"/>
</dbReference>
<evidence type="ECO:0000313" key="2">
    <source>
        <dbReference type="EMBL" id="QJA43441.1"/>
    </source>
</evidence>
<dbReference type="PROSITE" id="PS00716">
    <property type="entry name" value="SIGMA70_2"/>
    <property type="match status" value="1"/>
</dbReference>
<dbReference type="PANTHER" id="PTHR30603">
    <property type="entry name" value="RNA POLYMERASE SIGMA FACTOR RPO"/>
    <property type="match status" value="1"/>
</dbReference>
<dbReference type="Gene3D" id="1.10.10.10">
    <property type="entry name" value="Winged helix-like DNA-binding domain superfamily/Winged helix DNA-binding domain"/>
    <property type="match status" value="1"/>
</dbReference>
<proteinExistence type="predicted"/>
<protein>
    <submittedName>
        <fullName evidence="2">Putative sigma-70 region domain containing protein</fullName>
    </submittedName>
</protein>
<dbReference type="PRINTS" id="PR00046">
    <property type="entry name" value="SIGMA70FCT"/>
</dbReference>
<organism evidence="2">
    <name type="scientific">viral metagenome</name>
    <dbReference type="NCBI Taxonomy" id="1070528"/>
    <lineage>
        <taxon>unclassified sequences</taxon>
        <taxon>metagenomes</taxon>
        <taxon>organismal metagenomes</taxon>
    </lineage>
</organism>
<dbReference type="CDD" id="cd06171">
    <property type="entry name" value="Sigma70_r4"/>
    <property type="match status" value="1"/>
</dbReference>
<gene>
    <name evidence="2" type="ORF">MM171A00097_0088</name>
    <name evidence="3" type="ORF">MM171B00243_0042</name>
</gene>
<dbReference type="InterPro" id="IPR013324">
    <property type="entry name" value="RNA_pol_sigma_r3/r4-like"/>
</dbReference>
<dbReference type="EMBL" id="MT143710">
    <property type="protein sequence ID" value="QJA43441.1"/>
    <property type="molecule type" value="Genomic_DNA"/>
</dbReference>
<dbReference type="AlphaFoldDB" id="A0A6H1Z7K5"/>
<evidence type="ECO:0000313" key="3">
    <source>
        <dbReference type="EMBL" id="QJB04488.1"/>
    </source>
</evidence>
<evidence type="ECO:0000259" key="1">
    <source>
        <dbReference type="PROSITE" id="PS00716"/>
    </source>
</evidence>
<dbReference type="InterPro" id="IPR000943">
    <property type="entry name" value="RNA_pol_sigma70"/>
</dbReference>
<feature type="domain" description="RNA polymerase sigma-70" evidence="1">
    <location>
        <begin position="127"/>
        <end position="153"/>
    </location>
</feature>
<dbReference type="InterPro" id="IPR036388">
    <property type="entry name" value="WH-like_DNA-bd_sf"/>
</dbReference>
<dbReference type="InterPro" id="IPR007630">
    <property type="entry name" value="RNA_pol_sigma70_r4"/>
</dbReference>
<name>A0A6H1Z7K5_9ZZZZ</name>
<dbReference type="Pfam" id="PF04545">
    <property type="entry name" value="Sigma70_r4"/>
    <property type="match status" value="1"/>
</dbReference>
<dbReference type="InterPro" id="IPR050239">
    <property type="entry name" value="Sigma-70_RNA_pol_init_factors"/>
</dbReference>
<sequence>MLGRHSLWLSQIETLKRVPNSEEQAAIAELYGDIPSYLFPPTLMQAITAGVFEKRVAQLDEPQVAALTVSQYQRLTYDGETEMIEELDRDLLGERLGEILSTLPERMRRVIEMRFGLGQREGKGPGSLRQIAQDLDLSPERIRQIESKALEEMRHPDHSRELRDFLDDPAVIEVAPADKQ</sequence>
<dbReference type="GO" id="GO:0003700">
    <property type="term" value="F:DNA-binding transcription factor activity"/>
    <property type="evidence" value="ECO:0007669"/>
    <property type="project" value="InterPro"/>
</dbReference>
<dbReference type="GO" id="GO:0006352">
    <property type="term" value="P:DNA-templated transcription initiation"/>
    <property type="evidence" value="ECO:0007669"/>
    <property type="project" value="InterPro"/>
</dbReference>